<proteinExistence type="predicted"/>
<dbReference type="EMBL" id="BPLR01015675">
    <property type="protein sequence ID" value="GIY77764.1"/>
    <property type="molecule type" value="Genomic_DNA"/>
</dbReference>
<keyword evidence="2" id="KW-1185">Reference proteome</keyword>
<protein>
    <submittedName>
        <fullName evidence="1">Uncharacterized protein</fullName>
    </submittedName>
</protein>
<gene>
    <name evidence="1" type="ORF">CEXT_408751</name>
</gene>
<sequence>MLTCGTLLRKLQIQAQRNIYFTRFWATFTLKGYTIAVNRSILMQTRTIDDKYRPNALKNIMILHAASPAIHSMVILQNISIGTIINVTIRSAMFKCRIISSILDLRCRPRRRLTHTATFPEADSTNRMEYMMISILVSSSNSNRFSTVLFLLLDQPASVSFIAKSVELSTQICGSVILLVYH</sequence>
<evidence type="ECO:0000313" key="1">
    <source>
        <dbReference type="EMBL" id="GIY77764.1"/>
    </source>
</evidence>
<reference evidence="1 2" key="1">
    <citation type="submission" date="2021-06" db="EMBL/GenBank/DDBJ databases">
        <title>Caerostris extrusa draft genome.</title>
        <authorList>
            <person name="Kono N."/>
            <person name="Arakawa K."/>
        </authorList>
    </citation>
    <scope>NUCLEOTIDE SEQUENCE [LARGE SCALE GENOMIC DNA]</scope>
</reference>
<organism evidence="1 2">
    <name type="scientific">Caerostris extrusa</name>
    <name type="common">Bark spider</name>
    <name type="synonym">Caerostris bankana</name>
    <dbReference type="NCBI Taxonomy" id="172846"/>
    <lineage>
        <taxon>Eukaryota</taxon>
        <taxon>Metazoa</taxon>
        <taxon>Ecdysozoa</taxon>
        <taxon>Arthropoda</taxon>
        <taxon>Chelicerata</taxon>
        <taxon>Arachnida</taxon>
        <taxon>Araneae</taxon>
        <taxon>Araneomorphae</taxon>
        <taxon>Entelegynae</taxon>
        <taxon>Araneoidea</taxon>
        <taxon>Araneidae</taxon>
        <taxon>Caerostris</taxon>
    </lineage>
</organism>
<accession>A0AAV4W7E2</accession>
<evidence type="ECO:0000313" key="2">
    <source>
        <dbReference type="Proteomes" id="UP001054945"/>
    </source>
</evidence>
<comment type="caution">
    <text evidence="1">The sequence shown here is derived from an EMBL/GenBank/DDBJ whole genome shotgun (WGS) entry which is preliminary data.</text>
</comment>
<name>A0AAV4W7E2_CAEEX</name>
<dbReference type="AlphaFoldDB" id="A0AAV4W7E2"/>
<dbReference type="Proteomes" id="UP001054945">
    <property type="component" value="Unassembled WGS sequence"/>
</dbReference>